<feature type="signal peptide" evidence="1">
    <location>
        <begin position="1"/>
        <end position="19"/>
    </location>
</feature>
<protein>
    <submittedName>
        <fullName evidence="2">Uncharacterized protein</fullName>
    </submittedName>
</protein>
<reference evidence="2 3" key="1">
    <citation type="submission" date="2024-01" db="EMBL/GenBank/DDBJ databases">
        <title>Pedobacter sp. nov., isolated from fresh soil.</title>
        <authorList>
            <person name="Le N.T.T."/>
        </authorList>
    </citation>
    <scope>NUCLEOTIDE SEQUENCE [LARGE SCALE GENOMIC DNA]</scope>
    <source>
        <strain evidence="2 3">KR3-3</strain>
    </source>
</reference>
<name>A0ABU7I3S4_9SPHI</name>
<dbReference type="EMBL" id="JAZDQT010000001">
    <property type="protein sequence ID" value="MEE1944113.1"/>
    <property type="molecule type" value="Genomic_DNA"/>
</dbReference>
<proteinExistence type="predicted"/>
<accession>A0ABU7I3S4</accession>
<feature type="chain" id="PRO_5046473223" evidence="1">
    <location>
        <begin position="20"/>
        <end position="100"/>
    </location>
</feature>
<evidence type="ECO:0000313" key="2">
    <source>
        <dbReference type="EMBL" id="MEE1944113.1"/>
    </source>
</evidence>
<evidence type="ECO:0000313" key="3">
    <source>
        <dbReference type="Proteomes" id="UP001336835"/>
    </source>
</evidence>
<organism evidence="2 3">
    <name type="scientific">Pedobacter albus</name>
    <dbReference type="NCBI Taxonomy" id="3113905"/>
    <lineage>
        <taxon>Bacteria</taxon>
        <taxon>Pseudomonadati</taxon>
        <taxon>Bacteroidota</taxon>
        <taxon>Sphingobacteriia</taxon>
        <taxon>Sphingobacteriales</taxon>
        <taxon>Sphingobacteriaceae</taxon>
        <taxon>Pedobacter</taxon>
    </lineage>
</organism>
<dbReference type="RefSeq" id="WP_330106489.1">
    <property type="nucleotide sequence ID" value="NZ_JAZDQT010000001.1"/>
</dbReference>
<comment type="caution">
    <text evidence="2">The sequence shown here is derived from an EMBL/GenBank/DDBJ whole genome shotgun (WGS) entry which is preliminary data.</text>
</comment>
<gene>
    <name evidence="2" type="ORF">VRU48_03270</name>
</gene>
<keyword evidence="1" id="KW-0732">Signal</keyword>
<sequence>MKTTSFILALLFVFSLAKAQKIYQSGSYESRGWTVKDTIKGKVVDKYFNKQCYWLSIKNQNNNYRINVVDTAYFNQIVIDQLIAIPVHKRMWTNAWKKKK</sequence>
<keyword evidence="3" id="KW-1185">Reference proteome</keyword>
<evidence type="ECO:0000256" key="1">
    <source>
        <dbReference type="SAM" id="SignalP"/>
    </source>
</evidence>
<dbReference type="Proteomes" id="UP001336835">
    <property type="component" value="Unassembled WGS sequence"/>
</dbReference>